<proteinExistence type="predicted"/>
<reference evidence="3" key="1">
    <citation type="journal article" date="2023" name="Commun. Biol.">
        <title>Genome analysis of Parmales, the sister group of diatoms, reveals the evolutionary specialization of diatoms from phago-mixotrophs to photoautotrophs.</title>
        <authorList>
            <person name="Ban H."/>
            <person name="Sato S."/>
            <person name="Yoshikawa S."/>
            <person name="Yamada K."/>
            <person name="Nakamura Y."/>
            <person name="Ichinomiya M."/>
            <person name="Sato N."/>
            <person name="Blanc-Mathieu R."/>
            <person name="Endo H."/>
            <person name="Kuwata A."/>
            <person name="Ogata H."/>
        </authorList>
    </citation>
    <scope>NUCLEOTIDE SEQUENCE [LARGE SCALE GENOMIC DNA]</scope>
    <source>
        <strain evidence="3">NIES 3700</strain>
    </source>
</reference>
<evidence type="ECO:0000313" key="2">
    <source>
        <dbReference type="EMBL" id="GMH76494.1"/>
    </source>
</evidence>
<name>A0A9W7AY27_9STRA</name>
<accession>A0A9W7AY27</accession>
<feature type="compositionally biased region" description="Low complexity" evidence="1">
    <location>
        <begin position="99"/>
        <end position="113"/>
    </location>
</feature>
<evidence type="ECO:0000256" key="1">
    <source>
        <dbReference type="SAM" id="MobiDB-lite"/>
    </source>
</evidence>
<comment type="caution">
    <text evidence="2">The sequence shown here is derived from an EMBL/GenBank/DDBJ whole genome shotgun (WGS) entry which is preliminary data.</text>
</comment>
<keyword evidence="3" id="KW-1185">Reference proteome</keyword>
<feature type="region of interest" description="Disordered" evidence="1">
    <location>
        <begin position="79"/>
        <end position="113"/>
    </location>
</feature>
<feature type="compositionally biased region" description="Basic and acidic residues" evidence="1">
    <location>
        <begin position="431"/>
        <end position="442"/>
    </location>
</feature>
<dbReference type="Proteomes" id="UP001165122">
    <property type="component" value="Unassembled WGS sequence"/>
</dbReference>
<gene>
    <name evidence="2" type="ORF">TrLO_g8187</name>
</gene>
<feature type="compositionally biased region" description="Basic and acidic residues" evidence="1">
    <location>
        <begin position="393"/>
        <end position="402"/>
    </location>
</feature>
<protein>
    <submittedName>
        <fullName evidence="2">Uncharacterized protein</fullName>
    </submittedName>
</protein>
<feature type="region of interest" description="Disordered" evidence="1">
    <location>
        <begin position="344"/>
        <end position="454"/>
    </location>
</feature>
<organism evidence="2 3">
    <name type="scientific">Triparma laevis f. longispina</name>
    <dbReference type="NCBI Taxonomy" id="1714387"/>
    <lineage>
        <taxon>Eukaryota</taxon>
        <taxon>Sar</taxon>
        <taxon>Stramenopiles</taxon>
        <taxon>Ochrophyta</taxon>
        <taxon>Bolidophyceae</taxon>
        <taxon>Parmales</taxon>
        <taxon>Triparmaceae</taxon>
        <taxon>Triparma</taxon>
    </lineage>
</organism>
<dbReference type="AlphaFoldDB" id="A0A9W7AY27"/>
<dbReference type="EMBL" id="BRXW01000765">
    <property type="protein sequence ID" value="GMH76494.1"/>
    <property type="molecule type" value="Genomic_DNA"/>
</dbReference>
<evidence type="ECO:0000313" key="3">
    <source>
        <dbReference type="Proteomes" id="UP001165122"/>
    </source>
</evidence>
<sequence>MNATSRVLTQSTKIDNVIIYDNDDNDYFITDGDDEGDDYGDSRIVDDNLRDLKDHKRSHNKKHSIPEMVRKITASTFEDGEFPDAHTTPVKRRDRPSTKLKGSLKPTPTPTLTPLKFKSKSTGRTYLLPNPDSNDTIRPNAYTSWCFKTGKWLDSRENHYPNPKYLWSPTLESEHIDYLTIVILDDKEIKMIDRALCGRRGEGVTEYEHLTEVCNLEEGFVRAYVELGNKVQGYPDVDCVAVKDLNTKEKTSVEITTGNGVETINKKISKETTENSVVKPINKKRPDETTTSAVIKPTKNKKPEETTLAVNAVDKPSNMVNDTTVDVVVKPTNNKNSVKAVTDAAVKPTNNKKTPQEPKVDAAVKPNKNNKKSEGNVVDDAVKPTNKKKVKRNAVDAVDKATNKKKSKESTVAGGVLPIQKKKKSQGVEKSTNKEKSAEEAIKNASSNEKKTKKYSSNIDASKVVLSLHNIPIKERLGKKVVLKASTNTSTEGHKRIGVVVGRLSGSIVSDYLQLVATHNIGTNLSKLCYYCQWYEADKSTHDCPITLEEAKNLKVYIDEGVGDVITPMMLSFDSIVTVCNCSLTQSLQASINEIQGYPNMVFVESIEGTSPLIRYPVIEPGTQLTHINGMKIVNLDTVTTLLTERVKSGRFKDALVYTFSNEKLCMERFDQFRHGTGVESLKLLKFNVEQMKLPCWIYVFRRRVMAGGGRLVELDGSDGMGSA</sequence>